<accession>A0A0V1G992</accession>
<feature type="non-terminal residue" evidence="1">
    <location>
        <position position="48"/>
    </location>
</feature>
<evidence type="ECO:0000313" key="1">
    <source>
        <dbReference type="EMBL" id="KRY94800.1"/>
    </source>
</evidence>
<dbReference type="AlphaFoldDB" id="A0A0V1G992"/>
<sequence length="48" mass="5378">MDNLNTTTPTADKTMKMMDDLAELLTSSQKNISIAMNQFVKLLSESKK</sequence>
<protein>
    <submittedName>
        <fullName evidence="1">Uncharacterized protein</fullName>
    </submittedName>
</protein>
<dbReference type="OrthoDB" id="10255000at2759"/>
<organism evidence="1 2">
    <name type="scientific">Trichinella zimbabwensis</name>
    <dbReference type="NCBI Taxonomy" id="268475"/>
    <lineage>
        <taxon>Eukaryota</taxon>
        <taxon>Metazoa</taxon>
        <taxon>Ecdysozoa</taxon>
        <taxon>Nematoda</taxon>
        <taxon>Enoplea</taxon>
        <taxon>Dorylaimia</taxon>
        <taxon>Trichinellida</taxon>
        <taxon>Trichinellidae</taxon>
        <taxon>Trichinella</taxon>
    </lineage>
</organism>
<comment type="caution">
    <text evidence="1">The sequence shown here is derived from an EMBL/GenBank/DDBJ whole genome shotgun (WGS) entry which is preliminary data.</text>
</comment>
<dbReference type="Proteomes" id="UP000055024">
    <property type="component" value="Unassembled WGS sequence"/>
</dbReference>
<gene>
    <name evidence="1" type="ORF">T11_15735</name>
</gene>
<dbReference type="EMBL" id="JYDP01004547">
    <property type="protein sequence ID" value="KRY94800.1"/>
    <property type="molecule type" value="Genomic_DNA"/>
</dbReference>
<proteinExistence type="predicted"/>
<name>A0A0V1G992_9BILA</name>
<reference evidence="1 2" key="1">
    <citation type="submission" date="2015-01" db="EMBL/GenBank/DDBJ databases">
        <title>Evolution of Trichinella species and genotypes.</title>
        <authorList>
            <person name="Korhonen P.K."/>
            <person name="Edoardo P."/>
            <person name="Giuseppe L.R."/>
            <person name="Gasser R.B."/>
        </authorList>
    </citation>
    <scope>NUCLEOTIDE SEQUENCE [LARGE SCALE GENOMIC DNA]</scope>
    <source>
        <strain evidence="1">ISS1029</strain>
    </source>
</reference>
<keyword evidence="2" id="KW-1185">Reference proteome</keyword>
<evidence type="ECO:0000313" key="2">
    <source>
        <dbReference type="Proteomes" id="UP000055024"/>
    </source>
</evidence>